<organism evidence="2 3">
    <name type="scientific">Hibiscus sabdariffa</name>
    <name type="common">roselle</name>
    <dbReference type="NCBI Taxonomy" id="183260"/>
    <lineage>
        <taxon>Eukaryota</taxon>
        <taxon>Viridiplantae</taxon>
        <taxon>Streptophyta</taxon>
        <taxon>Embryophyta</taxon>
        <taxon>Tracheophyta</taxon>
        <taxon>Spermatophyta</taxon>
        <taxon>Magnoliopsida</taxon>
        <taxon>eudicotyledons</taxon>
        <taxon>Gunneridae</taxon>
        <taxon>Pentapetalae</taxon>
        <taxon>rosids</taxon>
        <taxon>malvids</taxon>
        <taxon>Malvales</taxon>
        <taxon>Malvaceae</taxon>
        <taxon>Malvoideae</taxon>
        <taxon>Hibiscus</taxon>
    </lineage>
</organism>
<keyword evidence="3" id="KW-1185">Reference proteome</keyword>
<reference evidence="2 3" key="1">
    <citation type="journal article" date="2024" name="G3 (Bethesda)">
        <title>Genome assembly of Hibiscus sabdariffa L. provides insights into metabolisms of medicinal natural products.</title>
        <authorList>
            <person name="Kim T."/>
        </authorList>
    </citation>
    <scope>NUCLEOTIDE SEQUENCE [LARGE SCALE GENOMIC DNA]</scope>
    <source>
        <strain evidence="2">TK-2024</strain>
        <tissue evidence="2">Old leaves</tissue>
    </source>
</reference>
<evidence type="ECO:0000313" key="2">
    <source>
        <dbReference type="EMBL" id="KAK9023562.1"/>
    </source>
</evidence>
<protein>
    <recommendedName>
        <fullName evidence="4">Secreted protein</fullName>
    </recommendedName>
</protein>
<feature type="transmembrane region" description="Helical" evidence="1">
    <location>
        <begin position="6"/>
        <end position="27"/>
    </location>
</feature>
<sequence length="99" mass="10978">MILFNLVVVHGVVFIVDFLEFSVLLELSQFFTIPSGSRFAFRFLLHCSLVAAGVEAGSGSRSFASTPIILLLISHKAFLSDDGNLNQCWQVELQCTRLK</sequence>
<dbReference type="EMBL" id="JBBPBN010000015">
    <property type="protein sequence ID" value="KAK9023562.1"/>
    <property type="molecule type" value="Genomic_DNA"/>
</dbReference>
<evidence type="ECO:0000313" key="3">
    <source>
        <dbReference type="Proteomes" id="UP001396334"/>
    </source>
</evidence>
<keyword evidence="1" id="KW-0812">Transmembrane</keyword>
<comment type="caution">
    <text evidence="2">The sequence shown here is derived from an EMBL/GenBank/DDBJ whole genome shotgun (WGS) entry which is preliminary data.</text>
</comment>
<proteinExistence type="predicted"/>
<keyword evidence="1" id="KW-1133">Transmembrane helix</keyword>
<evidence type="ECO:0008006" key="4">
    <source>
        <dbReference type="Google" id="ProtNLM"/>
    </source>
</evidence>
<evidence type="ECO:0000256" key="1">
    <source>
        <dbReference type="SAM" id="Phobius"/>
    </source>
</evidence>
<dbReference type="Proteomes" id="UP001396334">
    <property type="component" value="Unassembled WGS sequence"/>
</dbReference>
<gene>
    <name evidence="2" type="ORF">V6N11_003779</name>
</gene>
<accession>A0ABR2SEB2</accession>
<name>A0ABR2SEB2_9ROSI</name>
<keyword evidence="1" id="KW-0472">Membrane</keyword>